<dbReference type="Gene3D" id="3.90.280.10">
    <property type="entry name" value="PEBP-like"/>
    <property type="match status" value="1"/>
</dbReference>
<name>A0A1V9F577_9BACT</name>
<dbReference type="InterPro" id="IPR036610">
    <property type="entry name" value="PEBP-like_sf"/>
</dbReference>
<dbReference type="OrthoDB" id="9797506at2"/>
<dbReference type="PANTHER" id="PTHR30289:SF1">
    <property type="entry name" value="PEBP (PHOSPHATIDYLETHANOLAMINE-BINDING PROTEIN) FAMILY PROTEIN"/>
    <property type="match status" value="1"/>
</dbReference>
<dbReference type="Pfam" id="PF01161">
    <property type="entry name" value="PBP"/>
    <property type="match status" value="1"/>
</dbReference>
<dbReference type="CDD" id="cd00865">
    <property type="entry name" value="PEBP_bact_arch"/>
    <property type="match status" value="1"/>
</dbReference>
<dbReference type="EMBL" id="LVXG01000006">
    <property type="protein sequence ID" value="OQP53386.1"/>
    <property type="molecule type" value="Genomic_DNA"/>
</dbReference>
<evidence type="ECO:0000313" key="2">
    <source>
        <dbReference type="Proteomes" id="UP000192610"/>
    </source>
</evidence>
<proteinExistence type="predicted"/>
<accession>A0A1V9F577</accession>
<dbReference type="STRING" id="354355.SAMN05660816_04533"/>
<evidence type="ECO:0000313" key="1">
    <source>
        <dbReference type="EMBL" id="OQP53386.1"/>
    </source>
</evidence>
<keyword evidence="2" id="KW-1185">Reference proteome</keyword>
<protein>
    <submittedName>
        <fullName evidence="1">Kinase inhibitor</fullName>
    </submittedName>
</protein>
<dbReference type="PANTHER" id="PTHR30289">
    <property type="entry name" value="UNCHARACTERIZED PROTEIN YBCL-RELATED"/>
    <property type="match status" value="1"/>
</dbReference>
<dbReference type="AlphaFoldDB" id="A0A1V9F577"/>
<dbReference type="InterPro" id="IPR008914">
    <property type="entry name" value="PEBP"/>
</dbReference>
<comment type="caution">
    <text evidence="1">The sequence shown here is derived from an EMBL/GenBank/DDBJ whole genome shotgun (WGS) entry which is preliminary data.</text>
</comment>
<dbReference type="SUPFAM" id="SSF49777">
    <property type="entry name" value="PEBP-like"/>
    <property type="match status" value="1"/>
</dbReference>
<dbReference type="InterPro" id="IPR005247">
    <property type="entry name" value="YbhB_YbcL/LppC-like"/>
</dbReference>
<organism evidence="1 2">
    <name type="scientific">Niastella yeongjuensis</name>
    <dbReference type="NCBI Taxonomy" id="354355"/>
    <lineage>
        <taxon>Bacteria</taxon>
        <taxon>Pseudomonadati</taxon>
        <taxon>Bacteroidota</taxon>
        <taxon>Chitinophagia</taxon>
        <taxon>Chitinophagales</taxon>
        <taxon>Chitinophagaceae</taxon>
        <taxon>Niastella</taxon>
    </lineage>
</organism>
<gene>
    <name evidence="1" type="ORF">A4H97_23340</name>
</gene>
<sequence length="162" mass="18628">MKISPFKISTRSTFRDITALQVSSPEFEPHGFIPPRFTCDGANVNPPLDIVDIPAVTKCLAVIMEDPDAPIRPWVHWLAWNMPVTHHIKEDSPFKEQGINDFRENRYGGPCPPYGVHRYFFKVYALDTQLTLSPRTDRKELERAMSGHVLGYGELIGRYMRR</sequence>
<reference evidence="2" key="1">
    <citation type="submission" date="2016-04" db="EMBL/GenBank/DDBJ databases">
        <authorList>
            <person name="Chen L."/>
            <person name="Zhuang W."/>
            <person name="Wang G."/>
        </authorList>
    </citation>
    <scope>NUCLEOTIDE SEQUENCE [LARGE SCALE GENOMIC DNA]</scope>
    <source>
        <strain evidence="2">17621</strain>
    </source>
</reference>
<dbReference type="NCBIfam" id="TIGR00481">
    <property type="entry name" value="YbhB/YbcL family Raf kinase inhibitor-like protein"/>
    <property type="match status" value="1"/>
</dbReference>
<dbReference type="RefSeq" id="WP_081197831.1">
    <property type="nucleotide sequence ID" value="NZ_FOCZ01000008.1"/>
</dbReference>
<dbReference type="Proteomes" id="UP000192610">
    <property type="component" value="Unassembled WGS sequence"/>
</dbReference>